<comment type="subcellular location">
    <subcellularLocation>
        <location evidence="4">Cytoplasm</location>
    </subcellularLocation>
</comment>
<evidence type="ECO:0000256" key="3">
    <source>
        <dbReference type="ARBA" id="ARBA00022845"/>
    </source>
</evidence>
<evidence type="ECO:0000313" key="5">
    <source>
        <dbReference type="EMBL" id="BCB26347.1"/>
    </source>
</evidence>
<accession>A0A6F8VB58</accession>
<keyword evidence="2 4" id="KW-1005">Bacterial flagellum biogenesis</keyword>
<sequence>MKANTIRFGELEVNPETILTFPRGLLGLENCTRFKLLHNVEKDAPVVFFLQSLDDPAVTFSVVNPAQFGINYEFVLSDEETDLLQSVEPSDLAVALMVYMPMGANTAKDEAGGGISANINGPLVLNLGKKLGLQKVLVGPQFDITLRDQGS</sequence>
<gene>
    <name evidence="4" type="primary">fliW</name>
    <name evidence="5" type="ORF">SKTS_12330</name>
</gene>
<keyword evidence="3 4" id="KW-0810">Translation regulation</keyword>
<keyword evidence="1 4" id="KW-0963">Cytoplasm</keyword>
<evidence type="ECO:0000256" key="4">
    <source>
        <dbReference type="HAMAP-Rule" id="MF_01185"/>
    </source>
</evidence>
<keyword evidence="6" id="KW-1185">Reference proteome</keyword>
<dbReference type="SUPFAM" id="SSF141457">
    <property type="entry name" value="BH3618-like"/>
    <property type="match status" value="1"/>
</dbReference>
<dbReference type="Gene3D" id="2.30.290.10">
    <property type="entry name" value="BH3618-like"/>
    <property type="match status" value="1"/>
</dbReference>
<dbReference type="KEGG" id="slac:SKTS_12330"/>
<dbReference type="GO" id="GO:0005737">
    <property type="term" value="C:cytoplasm"/>
    <property type="evidence" value="ECO:0007669"/>
    <property type="project" value="UniProtKB-SubCell"/>
</dbReference>
<protein>
    <recommendedName>
        <fullName evidence="4">Flagellar assembly factor FliW</fullName>
    </recommendedName>
</protein>
<evidence type="ECO:0000256" key="1">
    <source>
        <dbReference type="ARBA" id="ARBA00022490"/>
    </source>
</evidence>
<dbReference type="Proteomes" id="UP000502260">
    <property type="component" value="Chromosome"/>
</dbReference>
<dbReference type="RefSeq" id="WP_173061893.1">
    <property type="nucleotide sequence ID" value="NZ_AP022853.1"/>
</dbReference>
<dbReference type="Pfam" id="PF02623">
    <property type="entry name" value="FliW"/>
    <property type="match status" value="1"/>
</dbReference>
<dbReference type="EMBL" id="AP022853">
    <property type="protein sequence ID" value="BCB26347.1"/>
    <property type="molecule type" value="Genomic_DNA"/>
</dbReference>
<comment type="function">
    <text evidence="4">Acts as an anti-CsrA protein, binds CsrA and prevents it from repressing translation of its target genes, one of which is flagellin. Binds to flagellin and participates in the assembly of the flagellum.</text>
</comment>
<dbReference type="PANTHER" id="PTHR39190:SF1">
    <property type="entry name" value="FLAGELLAR ASSEMBLY FACTOR FLIW"/>
    <property type="match status" value="1"/>
</dbReference>
<evidence type="ECO:0000256" key="2">
    <source>
        <dbReference type="ARBA" id="ARBA00022795"/>
    </source>
</evidence>
<dbReference type="PANTHER" id="PTHR39190">
    <property type="entry name" value="FLAGELLAR ASSEMBLY FACTOR FLIW"/>
    <property type="match status" value="1"/>
</dbReference>
<reference evidence="6" key="1">
    <citation type="submission" date="2020-03" db="EMBL/GenBank/DDBJ databases">
        <title>Complete genome sequence of sulfur-oxidizing bacterium skT11.</title>
        <authorList>
            <person name="Kanda M."/>
            <person name="Kojima H."/>
            <person name="Fukui M."/>
        </authorList>
    </citation>
    <scope>NUCLEOTIDE SEQUENCE [LARGE SCALE GENOMIC DNA]</scope>
    <source>
        <strain evidence="6">skT11</strain>
    </source>
</reference>
<comment type="similarity">
    <text evidence="4">Belongs to the FliW family.</text>
</comment>
<organism evidence="5 6">
    <name type="scientific">Sulfurimicrobium lacus</name>
    <dbReference type="NCBI Taxonomy" id="2715678"/>
    <lineage>
        <taxon>Bacteria</taxon>
        <taxon>Pseudomonadati</taxon>
        <taxon>Pseudomonadota</taxon>
        <taxon>Betaproteobacteria</taxon>
        <taxon>Nitrosomonadales</taxon>
        <taxon>Sulfuricellaceae</taxon>
        <taxon>Sulfurimicrobium</taxon>
    </lineage>
</organism>
<dbReference type="InterPro" id="IPR024046">
    <property type="entry name" value="Flagellar_assmbl_FliW_dom_sf"/>
</dbReference>
<dbReference type="InterPro" id="IPR003775">
    <property type="entry name" value="Flagellar_assembly_factor_FliW"/>
</dbReference>
<dbReference type="GO" id="GO:0006417">
    <property type="term" value="P:regulation of translation"/>
    <property type="evidence" value="ECO:0007669"/>
    <property type="project" value="UniProtKB-KW"/>
</dbReference>
<dbReference type="HAMAP" id="MF_01185">
    <property type="entry name" value="FliW"/>
    <property type="match status" value="1"/>
</dbReference>
<dbReference type="AlphaFoldDB" id="A0A6F8VB58"/>
<evidence type="ECO:0000313" key="6">
    <source>
        <dbReference type="Proteomes" id="UP000502260"/>
    </source>
</evidence>
<proteinExistence type="inferred from homology"/>
<dbReference type="GO" id="GO:0044780">
    <property type="term" value="P:bacterial-type flagellum assembly"/>
    <property type="evidence" value="ECO:0007669"/>
    <property type="project" value="UniProtKB-UniRule"/>
</dbReference>
<comment type="subunit">
    <text evidence="4">Interacts with translational regulator CsrA and flagellin(s).</text>
</comment>
<name>A0A6F8VB58_9PROT</name>
<keyword evidence="4" id="KW-0143">Chaperone</keyword>